<dbReference type="InterPro" id="IPR008271">
    <property type="entry name" value="Ser/Thr_kinase_AS"/>
</dbReference>
<keyword evidence="7" id="KW-0677">Repeat</keyword>
<dbReference type="OrthoDB" id="4062651at2759"/>
<dbReference type="Proteomes" id="UP000516437">
    <property type="component" value="Chromosome 2"/>
</dbReference>
<keyword evidence="14" id="KW-0325">Glycoprotein</keyword>
<comment type="caution">
    <text evidence="17">The sequence shown here is derived from an EMBL/GenBank/DDBJ whole genome shotgun (WGS) entry which is preliminary data.</text>
</comment>
<feature type="compositionally biased region" description="Polar residues" evidence="15">
    <location>
        <begin position="224"/>
        <end position="248"/>
    </location>
</feature>
<reference evidence="17 18" key="1">
    <citation type="journal article" date="2019" name="Plant Biotechnol. J.">
        <title>The red bayberry genome and genetic basis of sex determination.</title>
        <authorList>
            <person name="Jia H.M."/>
            <person name="Jia H.J."/>
            <person name="Cai Q.L."/>
            <person name="Wang Y."/>
            <person name="Zhao H.B."/>
            <person name="Yang W.F."/>
            <person name="Wang G.Y."/>
            <person name="Li Y.H."/>
            <person name="Zhan D.L."/>
            <person name="Shen Y.T."/>
            <person name="Niu Q.F."/>
            <person name="Chang L."/>
            <person name="Qiu J."/>
            <person name="Zhao L."/>
            <person name="Xie H.B."/>
            <person name="Fu W.Y."/>
            <person name="Jin J."/>
            <person name="Li X.W."/>
            <person name="Jiao Y."/>
            <person name="Zhou C.C."/>
            <person name="Tu T."/>
            <person name="Chai C.Y."/>
            <person name="Gao J.L."/>
            <person name="Fan L.J."/>
            <person name="van de Weg E."/>
            <person name="Wang J.Y."/>
            <person name="Gao Z.S."/>
        </authorList>
    </citation>
    <scope>NUCLEOTIDE SEQUENCE [LARGE SCALE GENOMIC DNA]</scope>
    <source>
        <tissue evidence="17">Leaves</tissue>
    </source>
</reference>
<accession>A0A6A1WEW2</accession>
<feature type="region of interest" description="Disordered" evidence="15">
    <location>
        <begin position="223"/>
        <end position="248"/>
    </location>
</feature>
<keyword evidence="10" id="KW-0067">ATP-binding</keyword>
<evidence type="ECO:0000256" key="1">
    <source>
        <dbReference type="ARBA" id="ARBA00004167"/>
    </source>
</evidence>
<evidence type="ECO:0000256" key="5">
    <source>
        <dbReference type="ARBA" id="ARBA00022692"/>
    </source>
</evidence>
<sequence>MENNSLAHTLLGGEQNRLKFTWESRRDISIGVARALAYLLEEVRPHIIHRDIKASNILLDRNFIPKVSDFGLSKLLRDTSSHVSTRVAGTIGYLAPEYAISGHLTRKSDVYSFGVLLLEIVSGRPVMEFDQDYREQHLVQKAWKAYSSNDLIQLVDPILDRNYPVEEAVRFLKVGLLCVQETVNLRPRMPVVVQMLTNETAIEDTQISEPGVVADFMTIRMRQNESSDPGSTSSYPTSMWGTSANLGR</sequence>
<dbReference type="Gene3D" id="1.10.510.10">
    <property type="entry name" value="Transferase(Phosphotransferase) domain 1"/>
    <property type="match status" value="1"/>
</dbReference>
<dbReference type="InterPro" id="IPR052059">
    <property type="entry name" value="CR_Ser/Thr_kinase"/>
</dbReference>
<dbReference type="FunFam" id="1.10.510.10:FF:000044">
    <property type="entry name" value="Putative LRR receptor-like serine/threonine-protein kinase"/>
    <property type="match status" value="1"/>
</dbReference>
<evidence type="ECO:0000256" key="13">
    <source>
        <dbReference type="ARBA" id="ARBA00023170"/>
    </source>
</evidence>
<dbReference type="SMART" id="SM00220">
    <property type="entry name" value="S_TKc"/>
    <property type="match status" value="1"/>
</dbReference>
<name>A0A6A1WEW2_9ROSI</name>
<keyword evidence="4" id="KW-0808">Transferase</keyword>
<evidence type="ECO:0000256" key="6">
    <source>
        <dbReference type="ARBA" id="ARBA00022729"/>
    </source>
</evidence>
<dbReference type="GO" id="GO:0005524">
    <property type="term" value="F:ATP binding"/>
    <property type="evidence" value="ECO:0007669"/>
    <property type="project" value="UniProtKB-KW"/>
</dbReference>
<keyword evidence="13" id="KW-0675">Receptor</keyword>
<proteinExistence type="predicted"/>
<dbReference type="GO" id="GO:0016020">
    <property type="term" value="C:membrane"/>
    <property type="evidence" value="ECO:0007669"/>
    <property type="project" value="UniProtKB-SubCell"/>
</dbReference>
<dbReference type="PANTHER" id="PTHR47973">
    <property type="entry name" value="CYSTEINE-RICH RECEPTOR-LIKE PROTEIN KINASE 3"/>
    <property type="match status" value="1"/>
</dbReference>
<evidence type="ECO:0000256" key="15">
    <source>
        <dbReference type="SAM" id="MobiDB-lite"/>
    </source>
</evidence>
<keyword evidence="2" id="KW-0723">Serine/threonine-protein kinase</keyword>
<keyword evidence="3" id="KW-0597">Phosphoprotein</keyword>
<keyword evidence="8" id="KW-0547">Nucleotide-binding</keyword>
<comment type="subcellular location">
    <subcellularLocation>
        <location evidence="1">Membrane</location>
        <topology evidence="1">Single-pass membrane protein</topology>
    </subcellularLocation>
</comment>
<keyword evidence="9" id="KW-0418">Kinase</keyword>
<dbReference type="EMBL" id="RXIC02000020">
    <property type="protein sequence ID" value="KAB1223839.1"/>
    <property type="molecule type" value="Genomic_DNA"/>
</dbReference>
<dbReference type="AlphaFoldDB" id="A0A6A1WEW2"/>
<organism evidence="17 18">
    <name type="scientific">Morella rubra</name>
    <name type="common">Chinese bayberry</name>
    <dbReference type="NCBI Taxonomy" id="262757"/>
    <lineage>
        <taxon>Eukaryota</taxon>
        <taxon>Viridiplantae</taxon>
        <taxon>Streptophyta</taxon>
        <taxon>Embryophyta</taxon>
        <taxon>Tracheophyta</taxon>
        <taxon>Spermatophyta</taxon>
        <taxon>Magnoliopsida</taxon>
        <taxon>eudicotyledons</taxon>
        <taxon>Gunneridae</taxon>
        <taxon>Pentapetalae</taxon>
        <taxon>rosids</taxon>
        <taxon>fabids</taxon>
        <taxon>Fagales</taxon>
        <taxon>Myricaceae</taxon>
        <taxon>Morella</taxon>
    </lineage>
</organism>
<evidence type="ECO:0000256" key="10">
    <source>
        <dbReference type="ARBA" id="ARBA00022840"/>
    </source>
</evidence>
<evidence type="ECO:0000259" key="16">
    <source>
        <dbReference type="PROSITE" id="PS50011"/>
    </source>
</evidence>
<keyword evidence="5" id="KW-0812">Transmembrane</keyword>
<feature type="domain" description="Protein kinase" evidence="16">
    <location>
        <begin position="1"/>
        <end position="183"/>
    </location>
</feature>
<dbReference type="InterPro" id="IPR000719">
    <property type="entry name" value="Prot_kinase_dom"/>
</dbReference>
<evidence type="ECO:0000313" key="17">
    <source>
        <dbReference type="EMBL" id="KAB1223839.1"/>
    </source>
</evidence>
<evidence type="ECO:0000256" key="14">
    <source>
        <dbReference type="ARBA" id="ARBA00023180"/>
    </source>
</evidence>
<evidence type="ECO:0000256" key="7">
    <source>
        <dbReference type="ARBA" id="ARBA00022737"/>
    </source>
</evidence>
<evidence type="ECO:0000256" key="3">
    <source>
        <dbReference type="ARBA" id="ARBA00022553"/>
    </source>
</evidence>
<evidence type="ECO:0000313" key="18">
    <source>
        <dbReference type="Proteomes" id="UP000516437"/>
    </source>
</evidence>
<dbReference type="InterPro" id="IPR011009">
    <property type="entry name" value="Kinase-like_dom_sf"/>
</dbReference>
<keyword evidence="18" id="KW-1185">Reference proteome</keyword>
<dbReference type="PROSITE" id="PS50011">
    <property type="entry name" value="PROTEIN_KINASE_DOM"/>
    <property type="match status" value="1"/>
</dbReference>
<evidence type="ECO:0000256" key="9">
    <source>
        <dbReference type="ARBA" id="ARBA00022777"/>
    </source>
</evidence>
<dbReference type="Pfam" id="PF00069">
    <property type="entry name" value="Pkinase"/>
    <property type="match status" value="1"/>
</dbReference>
<evidence type="ECO:0000256" key="4">
    <source>
        <dbReference type="ARBA" id="ARBA00022679"/>
    </source>
</evidence>
<keyword evidence="12" id="KW-0472">Membrane</keyword>
<gene>
    <name evidence="17" type="ORF">CJ030_MR2G009192</name>
</gene>
<dbReference type="GO" id="GO:0004674">
    <property type="term" value="F:protein serine/threonine kinase activity"/>
    <property type="evidence" value="ECO:0007669"/>
    <property type="project" value="UniProtKB-KW"/>
</dbReference>
<evidence type="ECO:0000256" key="2">
    <source>
        <dbReference type="ARBA" id="ARBA00022527"/>
    </source>
</evidence>
<keyword evidence="6" id="KW-0732">Signal</keyword>
<evidence type="ECO:0000256" key="8">
    <source>
        <dbReference type="ARBA" id="ARBA00022741"/>
    </source>
</evidence>
<dbReference type="SUPFAM" id="SSF56112">
    <property type="entry name" value="Protein kinase-like (PK-like)"/>
    <property type="match status" value="1"/>
</dbReference>
<dbReference type="PROSITE" id="PS00108">
    <property type="entry name" value="PROTEIN_KINASE_ST"/>
    <property type="match status" value="1"/>
</dbReference>
<keyword evidence="11" id="KW-1133">Transmembrane helix</keyword>
<evidence type="ECO:0000256" key="11">
    <source>
        <dbReference type="ARBA" id="ARBA00022989"/>
    </source>
</evidence>
<evidence type="ECO:0000256" key="12">
    <source>
        <dbReference type="ARBA" id="ARBA00023136"/>
    </source>
</evidence>
<protein>
    <recommendedName>
        <fullName evidence="16">Protein kinase domain-containing protein</fullName>
    </recommendedName>
</protein>